<reference evidence="4" key="1">
    <citation type="submission" date="2015-06" db="EMBL/GenBank/DDBJ databases">
        <title>Expansion of signal transduction pathways in fungi by whole-genome duplication.</title>
        <authorList>
            <consortium name="DOE Joint Genome Institute"/>
            <person name="Corrochano L.M."/>
            <person name="Kuo A."/>
            <person name="Marcet-Houben M."/>
            <person name="Polaino S."/>
            <person name="Salamov A."/>
            <person name="Villalobos J.M."/>
            <person name="Alvarez M.I."/>
            <person name="Avalos J."/>
            <person name="Benito E.P."/>
            <person name="Benoit I."/>
            <person name="Burger G."/>
            <person name="Camino L.P."/>
            <person name="Canovas D."/>
            <person name="Cerda-Olmedo E."/>
            <person name="Cheng J.-F."/>
            <person name="Dominguez A."/>
            <person name="Elias M."/>
            <person name="Eslava A.P."/>
            <person name="Glaser F."/>
            <person name="Grimwood J."/>
            <person name="Gutierrez G."/>
            <person name="Heitman J."/>
            <person name="Henrissat B."/>
            <person name="Iturriaga E.A."/>
            <person name="Lang B.F."/>
            <person name="Lavin J.L."/>
            <person name="Lee S."/>
            <person name="Li W."/>
            <person name="Lindquist E."/>
            <person name="Lopez-Garcia S."/>
            <person name="Luque E.M."/>
            <person name="Marcos A.T."/>
            <person name="Martin J."/>
            <person name="McCluskey K."/>
            <person name="Medina H.R."/>
            <person name="Miralles-Duran A."/>
            <person name="Miyazaki A."/>
            <person name="Munoz-Torres E."/>
            <person name="Oguiza J.A."/>
            <person name="Ohm R."/>
            <person name="Olmedo M."/>
            <person name="Orejas M."/>
            <person name="Ortiz-Castellanos L."/>
            <person name="Pisabarro A.G."/>
            <person name="Rodriguez-Romero J."/>
            <person name="Ruiz-Herrera J."/>
            <person name="Ruiz-Vazquez R."/>
            <person name="Sanz C."/>
            <person name="Schackwitz W."/>
            <person name="Schmutz J."/>
            <person name="Shahriari M."/>
            <person name="Shelest E."/>
            <person name="Silva-Franco F."/>
            <person name="Soanes D."/>
            <person name="Syed K."/>
            <person name="Tagua V.G."/>
            <person name="Talbot N.J."/>
            <person name="Thon M."/>
            <person name="De vries R.P."/>
            <person name="Wiebenga A."/>
            <person name="Yadav J.S."/>
            <person name="Braun E.L."/>
            <person name="Baker S."/>
            <person name="Garre V."/>
            <person name="Horwitz B."/>
            <person name="Torres-Martinez S."/>
            <person name="Idnurm A."/>
            <person name="Herrera-Estrella A."/>
            <person name="Gabaldon T."/>
            <person name="Grigoriev I.V."/>
        </authorList>
    </citation>
    <scope>NUCLEOTIDE SEQUENCE [LARGE SCALE GENOMIC DNA]</scope>
    <source>
        <strain evidence="4">NRRL 1555(-)</strain>
    </source>
</reference>
<evidence type="ECO:0000313" key="4">
    <source>
        <dbReference type="Proteomes" id="UP000077315"/>
    </source>
</evidence>
<sequence>MNTKIFIAFLAALCLFALVSAQSSSDDVQVQAADASGFSGTPTSAVAQSTGAVDAILSSLQDKASALAGSASAAVSSAPSSASSAASAQTSPAASSGSSLVSDLFNGSIFQSATFATLFVASFMLVLA</sequence>
<protein>
    <submittedName>
        <fullName evidence="3">Uncharacterized protein</fullName>
    </submittedName>
</protein>
<dbReference type="Proteomes" id="UP000077315">
    <property type="component" value="Unassembled WGS sequence"/>
</dbReference>
<keyword evidence="4" id="KW-1185">Reference proteome</keyword>
<keyword evidence="2" id="KW-0732">Signal</keyword>
<dbReference type="InParanoid" id="A0A167PHR4"/>
<evidence type="ECO:0000256" key="1">
    <source>
        <dbReference type="SAM" id="Phobius"/>
    </source>
</evidence>
<dbReference type="GeneID" id="29004346"/>
<evidence type="ECO:0000313" key="3">
    <source>
        <dbReference type="EMBL" id="OAD77938.1"/>
    </source>
</evidence>
<name>A0A167PHR4_PHYB8</name>
<feature type="signal peptide" evidence="2">
    <location>
        <begin position="1"/>
        <end position="21"/>
    </location>
</feature>
<dbReference type="RefSeq" id="XP_018295978.1">
    <property type="nucleotide sequence ID" value="XM_018443441.1"/>
</dbReference>
<keyword evidence="1" id="KW-0472">Membrane</keyword>
<dbReference type="VEuPathDB" id="FungiDB:PHYBLDRAFT_79190"/>
<gene>
    <name evidence="3" type="ORF">PHYBLDRAFT_79190</name>
</gene>
<feature type="chain" id="PRO_5007891155" evidence="2">
    <location>
        <begin position="22"/>
        <end position="128"/>
    </location>
</feature>
<accession>A0A167PHR4</accession>
<keyword evidence="1" id="KW-0812">Transmembrane</keyword>
<feature type="transmembrane region" description="Helical" evidence="1">
    <location>
        <begin position="109"/>
        <end position="127"/>
    </location>
</feature>
<dbReference type="AlphaFoldDB" id="A0A167PHR4"/>
<dbReference type="EMBL" id="KV440974">
    <property type="protein sequence ID" value="OAD77938.1"/>
    <property type="molecule type" value="Genomic_DNA"/>
</dbReference>
<evidence type="ECO:0000256" key="2">
    <source>
        <dbReference type="SAM" id="SignalP"/>
    </source>
</evidence>
<proteinExistence type="predicted"/>
<keyword evidence="1" id="KW-1133">Transmembrane helix</keyword>
<organism evidence="3 4">
    <name type="scientific">Phycomyces blakesleeanus (strain ATCC 8743b / DSM 1359 / FGSC 10004 / NBRC 33097 / NRRL 1555)</name>
    <dbReference type="NCBI Taxonomy" id="763407"/>
    <lineage>
        <taxon>Eukaryota</taxon>
        <taxon>Fungi</taxon>
        <taxon>Fungi incertae sedis</taxon>
        <taxon>Mucoromycota</taxon>
        <taxon>Mucoromycotina</taxon>
        <taxon>Mucoromycetes</taxon>
        <taxon>Mucorales</taxon>
        <taxon>Phycomycetaceae</taxon>
        <taxon>Phycomyces</taxon>
    </lineage>
</organism>